<dbReference type="AlphaFoldDB" id="A0A323UES6"/>
<evidence type="ECO:0000256" key="2">
    <source>
        <dbReference type="ARBA" id="ARBA00022649"/>
    </source>
</evidence>
<gene>
    <name evidence="3" type="ORF">DNX69_17570</name>
</gene>
<dbReference type="Pfam" id="PF05016">
    <property type="entry name" value="ParE_toxin"/>
    <property type="match status" value="1"/>
</dbReference>
<evidence type="ECO:0000313" key="4">
    <source>
        <dbReference type="Proteomes" id="UP000248134"/>
    </source>
</evidence>
<dbReference type="EMBL" id="QKQS01000023">
    <property type="protein sequence ID" value="PZA11124.1"/>
    <property type="molecule type" value="Genomic_DNA"/>
</dbReference>
<dbReference type="RefSeq" id="WP_110787214.1">
    <property type="nucleotide sequence ID" value="NZ_QKQS01000023.1"/>
</dbReference>
<reference evidence="3 4" key="1">
    <citation type="submission" date="2018-06" db="EMBL/GenBank/DDBJ databases">
        <title>Draft Whole-Genome Sequence of the purple photosynthetic bacterium Rhodospeudomonas palustris XCP.</title>
        <authorList>
            <person name="Rayyan A."/>
            <person name="Meyer T.E."/>
            <person name="Kyndt J.A."/>
        </authorList>
    </citation>
    <scope>NUCLEOTIDE SEQUENCE [LARGE SCALE GENOMIC DNA]</scope>
    <source>
        <strain evidence="3 4">XCP</strain>
    </source>
</reference>
<accession>A0A323UES6</accession>
<organism evidence="3 4">
    <name type="scientific">Rhodopseudomonas palustris</name>
    <dbReference type="NCBI Taxonomy" id="1076"/>
    <lineage>
        <taxon>Bacteria</taxon>
        <taxon>Pseudomonadati</taxon>
        <taxon>Pseudomonadota</taxon>
        <taxon>Alphaproteobacteria</taxon>
        <taxon>Hyphomicrobiales</taxon>
        <taxon>Nitrobacteraceae</taxon>
        <taxon>Rhodopseudomonas</taxon>
    </lineage>
</organism>
<keyword evidence="2" id="KW-1277">Toxin-antitoxin system</keyword>
<comment type="similarity">
    <text evidence="1">Belongs to the RelE toxin family.</text>
</comment>
<dbReference type="InterPro" id="IPR035093">
    <property type="entry name" value="RelE/ParE_toxin_dom_sf"/>
</dbReference>
<proteinExistence type="inferred from homology"/>
<dbReference type="InterPro" id="IPR007712">
    <property type="entry name" value="RelE/ParE_toxin"/>
</dbReference>
<sequence>MKVRWSDNAVHELDEILSFIADRNASAAQAVADLIWERTRLLEEFPLAGHKTDLTTVRALSVVRYPFVIFHKVDEAKDEVVILSIRHTARRDPTRSE</sequence>
<dbReference type="OrthoDB" id="595470at2"/>
<dbReference type="Gene3D" id="3.30.2310.20">
    <property type="entry name" value="RelE-like"/>
    <property type="match status" value="1"/>
</dbReference>
<dbReference type="InterPro" id="IPR051803">
    <property type="entry name" value="TA_system_RelE-like_toxin"/>
</dbReference>
<comment type="caution">
    <text evidence="3">The sequence shown here is derived from an EMBL/GenBank/DDBJ whole genome shotgun (WGS) entry which is preliminary data.</text>
</comment>
<name>A0A323UES6_RHOPL</name>
<dbReference type="Proteomes" id="UP000248134">
    <property type="component" value="Unassembled WGS sequence"/>
</dbReference>
<evidence type="ECO:0000256" key="1">
    <source>
        <dbReference type="ARBA" id="ARBA00006226"/>
    </source>
</evidence>
<protein>
    <submittedName>
        <fullName evidence="3">Type II toxin-antitoxin system RelE/ParE family toxin</fullName>
    </submittedName>
</protein>
<dbReference type="PANTHER" id="PTHR33755">
    <property type="entry name" value="TOXIN PARE1-RELATED"/>
    <property type="match status" value="1"/>
</dbReference>
<evidence type="ECO:0000313" key="3">
    <source>
        <dbReference type="EMBL" id="PZA11124.1"/>
    </source>
</evidence>